<dbReference type="InterPro" id="IPR001810">
    <property type="entry name" value="F-box_dom"/>
</dbReference>
<feature type="domain" description="F-box" evidence="1">
    <location>
        <begin position="54"/>
        <end position="91"/>
    </location>
</feature>
<dbReference type="GeneID" id="87808395"/>
<dbReference type="SUPFAM" id="SSF81383">
    <property type="entry name" value="F-box domain"/>
    <property type="match status" value="1"/>
</dbReference>
<evidence type="ECO:0000313" key="3">
    <source>
        <dbReference type="Proteomes" id="UP000827549"/>
    </source>
</evidence>
<reference evidence="2" key="1">
    <citation type="submission" date="2023-10" db="EMBL/GenBank/DDBJ databases">
        <authorList>
            <person name="Noh H."/>
        </authorList>
    </citation>
    <scope>NUCLEOTIDE SEQUENCE</scope>
    <source>
        <strain evidence="2">DUCC4014</strain>
    </source>
</reference>
<keyword evidence="3" id="KW-1185">Reference proteome</keyword>
<evidence type="ECO:0000259" key="1">
    <source>
        <dbReference type="Pfam" id="PF12937"/>
    </source>
</evidence>
<dbReference type="Proteomes" id="UP000827549">
    <property type="component" value="Chromosome 3"/>
</dbReference>
<dbReference type="Gene3D" id="1.20.1280.50">
    <property type="match status" value="1"/>
</dbReference>
<dbReference type="Pfam" id="PF12937">
    <property type="entry name" value="F-box-like"/>
    <property type="match status" value="1"/>
</dbReference>
<dbReference type="InterPro" id="IPR036047">
    <property type="entry name" value="F-box-like_dom_sf"/>
</dbReference>
<dbReference type="RefSeq" id="XP_062627674.1">
    <property type="nucleotide sequence ID" value="XM_062771690.1"/>
</dbReference>
<gene>
    <name evidence="2" type="ORF">LOC62_03G005165</name>
</gene>
<dbReference type="EMBL" id="CP086716">
    <property type="protein sequence ID" value="WOO81642.1"/>
    <property type="molecule type" value="Genomic_DNA"/>
</dbReference>
<proteinExistence type="predicted"/>
<accession>A0AAF1BIK3</accession>
<evidence type="ECO:0000313" key="2">
    <source>
        <dbReference type="EMBL" id="WOO81642.1"/>
    </source>
</evidence>
<dbReference type="AlphaFoldDB" id="A0AAF1BIK3"/>
<protein>
    <recommendedName>
        <fullName evidence="1">F-box domain-containing protein</fullName>
    </recommendedName>
</protein>
<organism evidence="2 3">
    <name type="scientific">Vanrija pseudolonga</name>
    <dbReference type="NCBI Taxonomy" id="143232"/>
    <lineage>
        <taxon>Eukaryota</taxon>
        <taxon>Fungi</taxon>
        <taxon>Dikarya</taxon>
        <taxon>Basidiomycota</taxon>
        <taxon>Agaricomycotina</taxon>
        <taxon>Tremellomycetes</taxon>
        <taxon>Trichosporonales</taxon>
        <taxon>Trichosporonaceae</taxon>
        <taxon>Vanrija</taxon>
    </lineage>
</organism>
<sequence>MDMDSRAIYILDPAYNELITHAFDRKSPVCDGAKWVMGVHAFDRPRPCSEPDADIVLRIGGFLPPADLVSANQVCRGWRAALGSSSAPWRAACVDTYADGADRFEAIPPAPDGVPPDLHTWRTLGVMLFRSGAGPDSYGIPCRMLADRLKFERVCDLSVDRYASIEATHNVVVRTRDDGWVIVSNVVRRAGVVELDKVARLRPVNRASLTVMGTHSGPVSCLCEPIQSDLRVYAPPLWRPVDILRAGRSGVGMDMESVFLSRQMFALTMMGTTTIYYRPSYGEIEPRAKFPFGHQKCASLAFDFRLQLTAPGLHYADAMVEGDEGFEEVVDSSEPATSAACFNNTDMAVVVRGPKLLILRNYLDVFEAVVHLPEAERNSYIATRTIALAFDRLASRIKAHGHRFVVRCGATLVVIDSRDLPAVPPPPGPYPAVSLHVLVLPYPQTLPLFAIDSRAVCMLDHYKRMTVHSFDN</sequence>
<name>A0AAF1BIK3_9TREE</name>